<dbReference type="EMBL" id="CAADFW010000002">
    <property type="protein sequence ID" value="VFK53350.1"/>
    <property type="molecule type" value="Genomic_DNA"/>
</dbReference>
<proteinExistence type="inferred from homology"/>
<evidence type="ECO:0000256" key="3">
    <source>
        <dbReference type="ARBA" id="ARBA00022781"/>
    </source>
</evidence>
<accession>A0A450YVV8</accession>
<comment type="function">
    <text evidence="8">This protein is part of the stalk that links CF(0) to CF(1). It either transmits conformational changes from CF(0) to CF(1) or is implicated in proton conduction.</text>
</comment>
<evidence type="ECO:0000256" key="6">
    <source>
        <dbReference type="ARBA" id="ARBA00023196"/>
    </source>
</evidence>
<keyword evidence="7 8" id="KW-0066">ATP synthesis</keyword>
<organism evidence="9">
    <name type="scientific">Candidatus Kentrum sp. TC</name>
    <dbReference type="NCBI Taxonomy" id="2126339"/>
    <lineage>
        <taxon>Bacteria</taxon>
        <taxon>Pseudomonadati</taxon>
        <taxon>Pseudomonadota</taxon>
        <taxon>Gammaproteobacteria</taxon>
        <taxon>Candidatus Kentrum</taxon>
    </lineage>
</organism>
<evidence type="ECO:0000256" key="2">
    <source>
        <dbReference type="ARBA" id="ARBA00022448"/>
    </source>
</evidence>
<keyword evidence="4 8" id="KW-0406">Ion transport</keyword>
<reference evidence="9" key="1">
    <citation type="submission" date="2019-02" db="EMBL/GenBank/DDBJ databases">
        <authorList>
            <person name="Gruber-Vodicka R. H."/>
            <person name="Seah K. B. B."/>
        </authorList>
    </citation>
    <scope>NUCLEOTIDE SEQUENCE</scope>
    <source>
        <strain evidence="10">BECK_BZ123</strain>
        <strain evidence="9">BECK_BZ125</strain>
        <strain evidence="11">BECK_BZ126</strain>
    </source>
</reference>
<dbReference type="Gene3D" id="1.10.520.20">
    <property type="entry name" value="N-terminal domain of the delta subunit of the F1F0-ATP synthase"/>
    <property type="match status" value="1"/>
</dbReference>
<dbReference type="Pfam" id="PF00213">
    <property type="entry name" value="OSCP"/>
    <property type="match status" value="1"/>
</dbReference>
<dbReference type="PROSITE" id="PS00389">
    <property type="entry name" value="ATPASE_DELTA"/>
    <property type="match status" value="1"/>
</dbReference>
<comment type="subcellular location">
    <subcellularLocation>
        <location evidence="8">Cell membrane</location>
        <topology evidence="8">Peripheral membrane protein</topology>
    </subcellularLocation>
    <subcellularLocation>
        <location evidence="1">Membrane</location>
    </subcellularLocation>
</comment>
<dbReference type="EMBL" id="CAADFT010000052">
    <property type="protein sequence ID" value="VFK45653.1"/>
    <property type="molecule type" value="Genomic_DNA"/>
</dbReference>
<evidence type="ECO:0000313" key="11">
    <source>
        <dbReference type="EMBL" id="VFK53350.1"/>
    </source>
</evidence>
<dbReference type="InterPro" id="IPR000711">
    <property type="entry name" value="ATPase_OSCP/dsu"/>
</dbReference>
<protein>
    <recommendedName>
        <fullName evidence="8">ATP synthase subunit delta</fullName>
    </recommendedName>
    <alternativeName>
        <fullName evidence="8">ATP synthase F(1) sector subunit delta</fullName>
    </alternativeName>
    <alternativeName>
        <fullName evidence="8">F-type ATPase subunit delta</fullName>
        <shortName evidence="8">F-ATPase subunit delta</shortName>
    </alternativeName>
</protein>
<dbReference type="InterPro" id="IPR020781">
    <property type="entry name" value="ATPase_OSCP/d_CS"/>
</dbReference>
<dbReference type="AlphaFoldDB" id="A0A450YVV8"/>
<comment type="function">
    <text evidence="8">F(1)F(0) ATP synthase produces ATP from ADP in the presence of a proton or sodium gradient. F-type ATPases consist of two structural domains, F(1) containing the extramembraneous catalytic core and F(0) containing the membrane proton channel, linked together by a central stalk and a peripheral stalk. During catalysis, ATP synthesis in the catalytic domain of F(1) is coupled via a rotary mechanism of the central stalk subunits to proton translocation.</text>
</comment>
<dbReference type="SUPFAM" id="SSF47928">
    <property type="entry name" value="N-terminal domain of the delta subunit of the F1F0-ATP synthase"/>
    <property type="match status" value="1"/>
</dbReference>
<evidence type="ECO:0000256" key="7">
    <source>
        <dbReference type="ARBA" id="ARBA00023310"/>
    </source>
</evidence>
<evidence type="ECO:0000256" key="1">
    <source>
        <dbReference type="ARBA" id="ARBA00004370"/>
    </source>
</evidence>
<dbReference type="EMBL" id="CAADFS010000075">
    <property type="protein sequence ID" value="VFK49343.1"/>
    <property type="molecule type" value="Genomic_DNA"/>
</dbReference>
<evidence type="ECO:0000256" key="8">
    <source>
        <dbReference type="HAMAP-Rule" id="MF_01416"/>
    </source>
</evidence>
<dbReference type="PRINTS" id="PR00125">
    <property type="entry name" value="ATPASEDELTA"/>
</dbReference>
<dbReference type="GO" id="GO:0046933">
    <property type="term" value="F:proton-transporting ATP synthase activity, rotational mechanism"/>
    <property type="evidence" value="ECO:0007669"/>
    <property type="project" value="UniProtKB-UniRule"/>
</dbReference>
<dbReference type="HAMAP" id="MF_01416">
    <property type="entry name" value="ATP_synth_delta_bact"/>
    <property type="match status" value="1"/>
</dbReference>
<dbReference type="NCBIfam" id="NF004402">
    <property type="entry name" value="PRK05758.2-2"/>
    <property type="match status" value="1"/>
</dbReference>
<dbReference type="GO" id="GO:0045259">
    <property type="term" value="C:proton-transporting ATP synthase complex"/>
    <property type="evidence" value="ECO:0007669"/>
    <property type="project" value="UniProtKB-KW"/>
</dbReference>
<dbReference type="PANTHER" id="PTHR11910">
    <property type="entry name" value="ATP SYNTHASE DELTA CHAIN"/>
    <property type="match status" value="1"/>
</dbReference>
<dbReference type="GO" id="GO:0005886">
    <property type="term" value="C:plasma membrane"/>
    <property type="evidence" value="ECO:0007669"/>
    <property type="project" value="UniProtKB-SubCell"/>
</dbReference>
<dbReference type="NCBIfam" id="TIGR01145">
    <property type="entry name" value="ATP_synt_delta"/>
    <property type="match status" value="1"/>
</dbReference>
<evidence type="ECO:0000256" key="5">
    <source>
        <dbReference type="ARBA" id="ARBA00023136"/>
    </source>
</evidence>
<comment type="similarity">
    <text evidence="8">Belongs to the ATPase delta chain family.</text>
</comment>
<keyword evidence="5 8" id="KW-0472">Membrane</keyword>
<dbReference type="InterPro" id="IPR026015">
    <property type="entry name" value="ATP_synth_OSCP/delta_N_sf"/>
</dbReference>
<keyword evidence="6 8" id="KW-0139">CF(1)</keyword>
<keyword evidence="3 8" id="KW-0375">Hydrogen ion transport</keyword>
<evidence type="ECO:0000313" key="9">
    <source>
        <dbReference type="EMBL" id="VFK45653.1"/>
    </source>
</evidence>
<evidence type="ECO:0000313" key="10">
    <source>
        <dbReference type="EMBL" id="VFK49343.1"/>
    </source>
</evidence>
<sequence length="187" mass="20950">MARKYTLARPYAFAIFKLAREEGKLDLWSEMLRFLALVTASSDVLKIIRDPRVPKFHLVTLMLELAEGKLSKTGENFVRVLGEAGRMGIIQEISELFEKELDSFKNRSRVKVISAYPLTSAYEEVIKVAMTKRLGREVLLSVVIDKSLIGGVVIRVGDVVIDISLRGRLTQFGLDLTIMAVSSHPGR</sequence>
<keyword evidence="8" id="KW-1003">Cell membrane</keyword>
<keyword evidence="2 8" id="KW-0813">Transport</keyword>
<evidence type="ECO:0000256" key="4">
    <source>
        <dbReference type="ARBA" id="ARBA00023065"/>
    </source>
</evidence>
<name>A0A450YVV8_9GAMM</name>
<gene>
    <name evidence="8" type="primary">atpH</name>
    <name evidence="10" type="ORF">BECKTC1821D_GA0114238_10756</name>
    <name evidence="9" type="ORF">BECKTC1821E_GA0114239_105213</name>
    <name evidence="11" type="ORF">BECKTC1821F_GA0114240_1002114</name>
</gene>